<dbReference type="STRING" id="640635.SAMN04489806_2576"/>
<dbReference type="GO" id="GO:0005737">
    <property type="term" value="C:cytoplasm"/>
    <property type="evidence" value="ECO:0007669"/>
    <property type="project" value="TreeGrafter"/>
</dbReference>
<dbReference type="EC" id="2.3.1.-" evidence="6"/>
<accession>A0A1H4PQ91</accession>
<feature type="compositionally biased region" description="Basic and acidic residues" evidence="7">
    <location>
        <begin position="182"/>
        <end position="192"/>
    </location>
</feature>
<dbReference type="PROSITE" id="PS50968">
    <property type="entry name" value="BIOTINYL_LIPOYL"/>
    <property type="match status" value="1"/>
</dbReference>
<evidence type="ECO:0000256" key="4">
    <source>
        <dbReference type="ARBA" id="ARBA00022823"/>
    </source>
</evidence>
<dbReference type="PANTHER" id="PTHR43178">
    <property type="entry name" value="DIHYDROLIPOAMIDE ACETYLTRANSFERASE COMPONENT OF PYRUVATE DEHYDROGENASE COMPLEX"/>
    <property type="match status" value="1"/>
</dbReference>
<dbReference type="FunFam" id="3.30.559.10:FF:000007">
    <property type="entry name" value="Dihydrolipoamide acetyltransferase component of pyruvate dehydrogenase complex"/>
    <property type="match status" value="1"/>
</dbReference>
<keyword evidence="11" id="KW-1185">Reference proteome</keyword>
<dbReference type="SUPFAM" id="SSF47005">
    <property type="entry name" value="Peripheral subunit-binding domain of 2-oxo acid dehydrogenase complex"/>
    <property type="match status" value="1"/>
</dbReference>
<dbReference type="InterPro" id="IPR004167">
    <property type="entry name" value="PSBD"/>
</dbReference>
<dbReference type="Pfam" id="PF00198">
    <property type="entry name" value="2-oxoacid_dh"/>
    <property type="match status" value="1"/>
</dbReference>
<dbReference type="InterPro" id="IPR036625">
    <property type="entry name" value="E3-bd_dom_sf"/>
</dbReference>
<comment type="cofactor">
    <cofactor evidence="1 6">
        <name>(R)-lipoate</name>
        <dbReference type="ChEBI" id="CHEBI:83088"/>
    </cofactor>
</comment>
<evidence type="ECO:0000256" key="6">
    <source>
        <dbReference type="RuleBase" id="RU003423"/>
    </source>
</evidence>
<dbReference type="SUPFAM" id="SSF51230">
    <property type="entry name" value="Single hybrid motif"/>
    <property type="match status" value="1"/>
</dbReference>
<sequence length="438" mass="46807">MTAKDFPLPDLGEGLTESEIVSWKVAEGDAVTLNQVIAEVETAKALVELPSPFDGTIARLYASEGETVQVGQPIVSFELGGDTDSAPTATTAKPEREPVLVGWGPKKEGGDRPRRRRRSWDDESREQATPERQSPADSTPTPDAAAPPRPERPRSTPPVRTFAKELGIDLTELTGTGPDGVITREDVQRANDSRAQAAPDGARRGSTEREVRTPIRGVRKATAAAMVSSAFTAPHATEFLTVDVTRTSELVTRLRAQHPNRRITVMTIVAKAMLFAVRRTPEANSHWDDDAQEIVQYGYVNLGVAAATARGLVVPVVRDADALGFVELADAITELVSAARDGSVTPEQLGGGTLSLTNVGVFGVDAGTPILTPGQAAILAAGAVRRRPWEHDGGIELRDVLTLSLSFDHRLLDGEQASRFLVDVGRLLEEPGTAFALA</sequence>
<evidence type="ECO:0000256" key="1">
    <source>
        <dbReference type="ARBA" id="ARBA00001938"/>
    </source>
</evidence>
<keyword evidence="10" id="KW-0670">Pyruvate</keyword>
<feature type="compositionally biased region" description="Basic and acidic residues" evidence="7">
    <location>
        <begin position="201"/>
        <end position="211"/>
    </location>
</feature>
<dbReference type="RefSeq" id="WP_245723652.1">
    <property type="nucleotide sequence ID" value="NZ_FNRY01000001.1"/>
</dbReference>
<dbReference type="InterPro" id="IPR001078">
    <property type="entry name" value="2-oxoacid_DH_actylTfrase"/>
</dbReference>
<gene>
    <name evidence="10" type="ORF">SAMN04489806_2576</name>
</gene>
<evidence type="ECO:0000313" key="10">
    <source>
        <dbReference type="EMBL" id="SEC09362.1"/>
    </source>
</evidence>
<dbReference type="Gene3D" id="3.30.559.10">
    <property type="entry name" value="Chloramphenicol acetyltransferase-like domain"/>
    <property type="match status" value="1"/>
</dbReference>
<dbReference type="PROSITE" id="PS51826">
    <property type="entry name" value="PSBD"/>
    <property type="match status" value="1"/>
</dbReference>
<evidence type="ECO:0000256" key="5">
    <source>
        <dbReference type="ARBA" id="ARBA00023315"/>
    </source>
</evidence>
<evidence type="ECO:0000256" key="7">
    <source>
        <dbReference type="SAM" id="MobiDB-lite"/>
    </source>
</evidence>
<evidence type="ECO:0000259" key="8">
    <source>
        <dbReference type="PROSITE" id="PS50968"/>
    </source>
</evidence>
<evidence type="ECO:0000256" key="3">
    <source>
        <dbReference type="ARBA" id="ARBA00022679"/>
    </source>
</evidence>
<keyword evidence="4 6" id="KW-0450">Lipoyl</keyword>
<protein>
    <recommendedName>
        <fullName evidence="6">Dihydrolipoamide acetyltransferase component of pyruvate dehydrogenase complex</fullName>
        <ecNumber evidence="6">2.3.1.-</ecNumber>
    </recommendedName>
</protein>
<dbReference type="InterPro" id="IPR023213">
    <property type="entry name" value="CAT-like_dom_sf"/>
</dbReference>
<feature type="region of interest" description="Disordered" evidence="7">
    <location>
        <begin position="78"/>
        <end position="211"/>
    </location>
</feature>
<proteinExistence type="inferred from homology"/>
<dbReference type="AlphaFoldDB" id="A0A1H4PQ91"/>
<dbReference type="EMBL" id="FNRY01000001">
    <property type="protein sequence ID" value="SEC09362.1"/>
    <property type="molecule type" value="Genomic_DNA"/>
</dbReference>
<keyword evidence="5 6" id="KW-0012">Acyltransferase</keyword>
<dbReference type="CDD" id="cd06849">
    <property type="entry name" value="lipoyl_domain"/>
    <property type="match status" value="1"/>
</dbReference>
<organism evidence="10 11">
    <name type="scientific">Paramicrobacterium humi</name>
    <dbReference type="NCBI Taxonomy" id="640635"/>
    <lineage>
        <taxon>Bacteria</taxon>
        <taxon>Bacillati</taxon>
        <taxon>Actinomycetota</taxon>
        <taxon>Actinomycetes</taxon>
        <taxon>Micrococcales</taxon>
        <taxon>Microbacteriaceae</taxon>
        <taxon>Paramicrobacterium</taxon>
    </lineage>
</organism>
<feature type="compositionally biased region" description="Basic and acidic residues" evidence="7">
    <location>
        <begin position="119"/>
        <end position="129"/>
    </location>
</feature>
<dbReference type="GO" id="GO:0031405">
    <property type="term" value="F:lipoic acid binding"/>
    <property type="evidence" value="ECO:0007669"/>
    <property type="project" value="TreeGrafter"/>
</dbReference>
<dbReference type="InterPro" id="IPR000089">
    <property type="entry name" value="Biotin_lipoyl"/>
</dbReference>
<dbReference type="Gene3D" id="4.10.320.10">
    <property type="entry name" value="E3-binding domain"/>
    <property type="match status" value="1"/>
</dbReference>
<dbReference type="SUPFAM" id="SSF52777">
    <property type="entry name" value="CoA-dependent acyltransferases"/>
    <property type="match status" value="1"/>
</dbReference>
<reference evidence="10 11" key="1">
    <citation type="submission" date="2016-10" db="EMBL/GenBank/DDBJ databases">
        <authorList>
            <person name="de Groot N.N."/>
        </authorList>
    </citation>
    <scope>NUCLEOTIDE SEQUENCE [LARGE SCALE GENOMIC DNA]</scope>
    <source>
        <strain evidence="10 11">DSM 21799</strain>
    </source>
</reference>
<evidence type="ECO:0000256" key="2">
    <source>
        <dbReference type="ARBA" id="ARBA00007317"/>
    </source>
</evidence>
<feature type="domain" description="Peripheral subunit-binding (PSBD)" evidence="9">
    <location>
        <begin position="154"/>
        <end position="191"/>
    </location>
</feature>
<dbReference type="Proteomes" id="UP000199183">
    <property type="component" value="Unassembled WGS sequence"/>
</dbReference>
<feature type="domain" description="Lipoyl-binding" evidence="8">
    <location>
        <begin position="3"/>
        <end position="78"/>
    </location>
</feature>
<evidence type="ECO:0000259" key="9">
    <source>
        <dbReference type="PROSITE" id="PS51826"/>
    </source>
</evidence>
<keyword evidence="3 6" id="KW-0808">Transferase</keyword>
<dbReference type="Pfam" id="PF00364">
    <property type="entry name" value="Biotin_lipoyl"/>
    <property type="match status" value="1"/>
</dbReference>
<dbReference type="GO" id="GO:0016407">
    <property type="term" value="F:acetyltransferase activity"/>
    <property type="evidence" value="ECO:0007669"/>
    <property type="project" value="TreeGrafter"/>
</dbReference>
<comment type="similarity">
    <text evidence="2 6">Belongs to the 2-oxoacid dehydrogenase family.</text>
</comment>
<dbReference type="InterPro" id="IPR011053">
    <property type="entry name" value="Single_hybrid_motif"/>
</dbReference>
<feature type="compositionally biased region" description="Low complexity" evidence="7">
    <location>
        <begin position="135"/>
        <end position="146"/>
    </location>
</feature>
<evidence type="ECO:0000313" key="11">
    <source>
        <dbReference type="Proteomes" id="UP000199183"/>
    </source>
</evidence>
<dbReference type="Gene3D" id="2.40.50.100">
    <property type="match status" value="1"/>
</dbReference>
<dbReference type="Pfam" id="PF02817">
    <property type="entry name" value="E3_binding"/>
    <property type="match status" value="1"/>
</dbReference>
<name>A0A1H4PQ91_9MICO</name>
<dbReference type="PANTHER" id="PTHR43178:SF5">
    <property type="entry name" value="LIPOAMIDE ACYLTRANSFERASE COMPONENT OF BRANCHED-CHAIN ALPHA-KETO ACID DEHYDROGENASE COMPLEX, MITOCHONDRIAL"/>
    <property type="match status" value="1"/>
</dbReference>
<dbReference type="InterPro" id="IPR050743">
    <property type="entry name" value="2-oxoacid_DH_E2_comp"/>
</dbReference>